<dbReference type="GO" id="GO:0007059">
    <property type="term" value="P:chromosome segregation"/>
    <property type="evidence" value="ECO:0007669"/>
    <property type="project" value="UniProtKB-KW"/>
</dbReference>
<dbReference type="CDD" id="cd16393">
    <property type="entry name" value="SPO0J_N"/>
    <property type="match status" value="1"/>
</dbReference>
<evidence type="ECO:0000313" key="5">
    <source>
        <dbReference type="EMBL" id="PIS40994.1"/>
    </source>
</evidence>
<dbReference type="InterPro" id="IPR004437">
    <property type="entry name" value="ParB/RepB/Spo0J"/>
</dbReference>
<dbReference type="Gene3D" id="1.10.10.2830">
    <property type="match status" value="1"/>
</dbReference>
<keyword evidence="2" id="KW-0159">Chromosome partition</keyword>
<dbReference type="InterPro" id="IPR041468">
    <property type="entry name" value="HTH_ParB/Spo0J"/>
</dbReference>
<dbReference type="EMBL" id="PEXW01000010">
    <property type="protein sequence ID" value="PIS40994.1"/>
    <property type="molecule type" value="Genomic_DNA"/>
</dbReference>
<name>A0A2H0YR65_9BACT</name>
<dbReference type="Pfam" id="PF17762">
    <property type="entry name" value="HTH_ParB"/>
    <property type="match status" value="1"/>
</dbReference>
<dbReference type="SMART" id="SM00470">
    <property type="entry name" value="ParB"/>
    <property type="match status" value="1"/>
</dbReference>
<evidence type="ECO:0000256" key="2">
    <source>
        <dbReference type="ARBA" id="ARBA00022829"/>
    </source>
</evidence>
<dbReference type="PANTHER" id="PTHR33375:SF1">
    <property type="entry name" value="CHROMOSOME-PARTITIONING PROTEIN PARB-RELATED"/>
    <property type="match status" value="1"/>
</dbReference>
<proteinExistence type="inferred from homology"/>
<comment type="caution">
    <text evidence="5">The sequence shown here is derived from an EMBL/GenBank/DDBJ whole genome shotgun (WGS) entry which is preliminary data.</text>
</comment>
<dbReference type="InterPro" id="IPR050336">
    <property type="entry name" value="Chromosome_partition/occlusion"/>
</dbReference>
<dbReference type="InterPro" id="IPR003115">
    <property type="entry name" value="ParB_N"/>
</dbReference>
<feature type="domain" description="ParB-like N-terminal" evidence="4">
    <location>
        <begin position="37"/>
        <end position="126"/>
    </location>
</feature>
<dbReference type="FunFam" id="1.10.10.2830:FF:000001">
    <property type="entry name" value="Chromosome partitioning protein ParB"/>
    <property type="match status" value="1"/>
</dbReference>
<dbReference type="PANTHER" id="PTHR33375">
    <property type="entry name" value="CHROMOSOME-PARTITIONING PROTEIN PARB-RELATED"/>
    <property type="match status" value="1"/>
</dbReference>
<dbReference type="Gene3D" id="3.90.1530.30">
    <property type="match status" value="1"/>
</dbReference>
<dbReference type="GO" id="GO:0003677">
    <property type="term" value="F:DNA binding"/>
    <property type="evidence" value="ECO:0007669"/>
    <property type="project" value="UniProtKB-KW"/>
</dbReference>
<sequence length="290" mass="32407">MQKTTLGRGLSSLIPGASSKNYWSAEAANARKGESVEKIMISKIMVNPHQPRERFERQGMEDLVASIKEHGILQPLVISETPRGYELIAGERRLRAAKLASLNEVPVIVRSVTNQQKLELALVENLQRQDLNPMERAKAYQRLVDEFSLIQDEVAKKVGQSRSAVANTLRLLSLPPEMQAALREGRISEGHAKVLLGISDAKNRQQLFKKILEEGLSVRSSDSQRQVTVKKHTRTFREDVEIKAKEARLRSALGTKVKISPQGKGGDISIDYSDAEELEGIIRKIELNNK</sequence>
<gene>
    <name evidence="5" type="ORF">COT26_00370</name>
</gene>
<dbReference type="SUPFAM" id="SSF110849">
    <property type="entry name" value="ParB/Sulfiredoxin"/>
    <property type="match status" value="1"/>
</dbReference>
<evidence type="ECO:0000259" key="4">
    <source>
        <dbReference type="SMART" id="SM00470"/>
    </source>
</evidence>
<dbReference type="Pfam" id="PF23552">
    <property type="entry name" value="ParB_C"/>
    <property type="match status" value="1"/>
</dbReference>
<dbReference type="AlphaFoldDB" id="A0A2H0YR65"/>
<reference evidence="6" key="1">
    <citation type="submission" date="2017-09" db="EMBL/GenBank/DDBJ databases">
        <title>Depth-based differentiation of microbial function through sediment-hosted aquifers and enrichment of novel symbionts in the deep terrestrial subsurface.</title>
        <authorList>
            <person name="Probst A.J."/>
            <person name="Ladd B."/>
            <person name="Jarett J.K."/>
            <person name="Geller-Mcgrath D.E."/>
            <person name="Sieber C.M.K."/>
            <person name="Emerson J.B."/>
            <person name="Anantharaman K."/>
            <person name="Thomas B.C."/>
            <person name="Malmstrom R."/>
            <person name="Stieglmeier M."/>
            <person name="Klingl A."/>
            <person name="Woyke T."/>
            <person name="Ryan C.M."/>
            <person name="Banfield J.F."/>
        </authorList>
    </citation>
    <scope>NUCLEOTIDE SEQUENCE [LARGE SCALE GENOMIC DNA]</scope>
</reference>
<accession>A0A2H0YR65</accession>
<protein>
    <recommendedName>
        <fullName evidence="4">ParB-like N-terminal domain-containing protein</fullName>
    </recommendedName>
</protein>
<dbReference type="SUPFAM" id="SSF109709">
    <property type="entry name" value="KorB DNA-binding domain-like"/>
    <property type="match status" value="1"/>
</dbReference>
<dbReference type="Proteomes" id="UP000236845">
    <property type="component" value="Unassembled WGS sequence"/>
</dbReference>
<dbReference type="NCBIfam" id="TIGR00180">
    <property type="entry name" value="parB_part"/>
    <property type="match status" value="1"/>
</dbReference>
<organism evidence="5 6">
    <name type="scientific">Candidatus Kerfeldbacteria bacterium CG08_land_8_20_14_0_20_43_14</name>
    <dbReference type="NCBI Taxonomy" id="2014246"/>
    <lineage>
        <taxon>Bacteria</taxon>
        <taxon>Candidatus Kerfeldiibacteriota</taxon>
    </lineage>
</organism>
<evidence type="ECO:0000313" key="6">
    <source>
        <dbReference type="Proteomes" id="UP000236845"/>
    </source>
</evidence>
<dbReference type="FunFam" id="3.90.1530.30:FF:000001">
    <property type="entry name" value="Chromosome partitioning protein ParB"/>
    <property type="match status" value="1"/>
</dbReference>
<dbReference type="InterPro" id="IPR057240">
    <property type="entry name" value="ParB_dimer_C"/>
</dbReference>
<comment type="similarity">
    <text evidence="1">Belongs to the ParB family.</text>
</comment>
<dbReference type="Pfam" id="PF02195">
    <property type="entry name" value="ParB_N"/>
    <property type="match status" value="1"/>
</dbReference>
<dbReference type="InterPro" id="IPR036086">
    <property type="entry name" value="ParB/Sulfiredoxin_sf"/>
</dbReference>
<evidence type="ECO:0000256" key="3">
    <source>
        <dbReference type="ARBA" id="ARBA00023125"/>
    </source>
</evidence>
<dbReference type="GO" id="GO:0005694">
    <property type="term" value="C:chromosome"/>
    <property type="evidence" value="ECO:0007669"/>
    <property type="project" value="TreeGrafter"/>
</dbReference>
<keyword evidence="3" id="KW-0238">DNA-binding</keyword>
<evidence type="ECO:0000256" key="1">
    <source>
        <dbReference type="ARBA" id="ARBA00006295"/>
    </source>
</evidence>